<comment type="similarity">
    <text evidence="2">Belongs to the class-IV pyridoxal-phosphate-dependent aminotransferase family.</text>
</comment>
<evidence type="ECO:0000313" key="4">
    <source>
        <dbReference type="EMBL" id="SDL56700.1"/>
    </source>
</evidence>
<keyword evidence="3" id="KW-0663">Pyridoxal phosphate</keyword>
<dbReference type="InterPro" id="IPR043132">
    <property type="entry name" value="BCAT-like_C"/>
</dbReference>
<dbReference type="InterPro" id="IPR001544">
    <property type="entry name" value="Aminotrans_IV"/>
</dbReference>
<dbReference type="GO" id="GO:0046394">
    <property type="term" value="P:carboxylic acid biosynthetic process"/>
    <property type="evidence" value="ECO:0007669"/>
    <property type="project" value="UniProtKB-ARBA"/>
</dbReference>
<dbReference type="RefSeq" id="WP_092724459.1">
    <property type="nucleotide sequence ID" value="NZ_FNGW01000002.1"/>
</dbReference>
<dbReference type="GO" id="GO:0005829">
    <property type="term" value="C:cytosol"/>
    <property type="evidence" value="ECO:0007669"/>
    <property type="project" value="TreeGrafter"/>
</dbReference>
<dbReference type="GO" id="GO:0008652">
    <property type="term" value="P:amino acid biosynthetic process"/>
    <property type="evidence" value="ECO:0007669"/>
    <property type="project" value="UniProtKB-ARBA"/>
</dbReference>
<gene>
    <name evidence="4" type="ORF">SAMN04515677_102388</name>
</gene>
<dbReference type="CDD" id="cd00449">
    <property type="entry name" value="PLPDE_IV"/>
    <property type="match status" value="1"/>
</dbReference>
<keyword evidence="5" id="KW-1185">Reference proteome</keyword>
<evidence type="ECO:0000256" key="1">
    <source>
        <dbReference type="ARBA" id="ARBA00001933"/>
    </source>
</evidence>
<dbReference type="GO" id="GO:0016829">
    <property type="term" value="F:lyase activity"/>
    <property type="evidence" value="ECO:0007669"/>
    <property type="project" value="UniProtKB-KW"/>
</dbReference>
<accession>A0A1G9L3Z5</accession>
<dbReference type="PANTHER" id="PTHR42743">
    <property type="entry name" value="AMINO-ACID AMINOTRANSFERASE"/>
    <property type="match status" value="1"/>
</dbReference>
<dbReference type="STRING" id="1121325.SAMN04515677_102388"/>
<proteinExistence type="inferred from homology"/>
<keyword evidence="4" id="KW-0456">Lyase</keyword>
<comment type="cofactor">
    <cofactor evidence="1">
        <name>pyridoxal 5'-phosphate</name>
        <dbReference type="ChEBI" id="CHEBI:597326"/>
    </cofactor>
</comment>
<dbReference type="AlphaFoldDB" id="A0A1G9L3Z5"/>
<dbReference type="FunFam" id="3.20.10.10:FF:000002">
    <property type="entry name" value="D-alanine aminotransferase"/>
    <property type="match status" value="1"/>
</dbReference>
<dbReference type="InterPro" id="IPR036038">
    <property type="entry name" value="Aminotransferase-like"/>
</dbReference>
<dbReference type="Gene3D" id="3.30.470.10">
    <property type="match status" value="1"/>
</dbReference>
<dbReference type="InterPro" id="IPR043131">
    <property type="entry name" value="BCAT-like_N"/>
</dbReference>
<dbReference type="PANTHER" id="PTHR42743:SF11">
    <property type="entry name" value="AMINODEOXYCHORISMATE LYASE"/>
    <property type="match status" value="1"/>
</dbReference>
<organism evidence="4 5">
    <name type="scientific">Romboutsia lituseburensis DSM 797</name>
    <dbReference type="NCBI Taxonomy" id="1121325"/>
    <lineage>
        <taxon>Bacteria</taxon>
        <taxon>Bacillati</taxon>
        <taxon>Bacillota</taxon>
        <taxon>Clostridia</taxon>
        <taxon>Peptostreptococcales</taxon>
        <taxon>Peptostreptococcaceae</taxon>
        <taxon>Romboutsia</taxon>
    </lineage>
</organism>
<dbReference type="Proteomes" id="UP000199068">
    <property type="component" value="Unassembled WGS sequence"/>
</dbReference>
<evidence type="ECO:0000256" key="3">
    <source>
        <dbReference type="ARBA" id="ARBA00022898"/>
    </source>
</evidence>
<dbReference type="Gene3D" id="3.20.10.10">
    <property type="entry name" value="D-amino Acid Aminotransferase, subunit A, domain 2"/>
    <property type="match status" value="1"/>
</dbReference>
<dbReference type="InterPro" id="IPR050571">
    <property type="entry name" value="Class-IV_PLP-Dep_Aminotrnsfr"/>
</dbReference>
<evidence type="ECO:0000256" key="2">
    <source>
        <dbReference type="ARBA" id="ARBA00009320"/>
    </source>
</evidence>
<name>A0A1G9L3Z5_9FIRM</name>
<reference evidence="4 5" key="1">
    <citation type="submission" date="2016-10" db="EMBL/GenBank/DDBJ databases">
        <authorList>
            <person name="de Groot N.N."/>
        </authorList>
    </citation>
    <scope>NUCLEOTIDE SEQUENCE [LARGE SCALE GENOMIC DNA]</scope>
    <source>
        <strain evidence="4 5">DSM 797</strain>
    </source>
</reference>
<protein>
    <submittedName>
        <fullName evidence="4">4-amino-4-deoxychorismate lyase</fullName>
    </submittedName>
</protein>
<sequence>MKNNISFESSLAKFGIGLFETIKVIDTPIDIEFHLERMFKSIEKLEFNFNFSKDFLKNNILNYITENKISNKALRLTVFDEGFNISTRDIPYTQKHYEDGFRLNISPIRRGNSEINRHKTTNYYENIYTKKNATSNGYDDGIFLDSKDTVLECSMSNIFFIKNKEIFTPCSKLPILNGTKKRRIIEICDELNIQIEEREIKLEDIKNFDFVFVSNSLMGVMKVVQIESIKYQKQNEIYTKISKLINT</sequence>
<dbReference type="Pfam" id="PF01063">
    <property type="entry name" value="Aminotran_4"/>
    <property type="match status" value="1"/>
</dbReference>
<dbReference type="SUPFAM" id="SSF56752">
    <property type="entry name" value="D-aminoacid aminotransferase-like PLP-dependent enzymes"/>
    <property type="match status" value="1"/>
</dbReference>
<evidence type="ECO:0000313" key="5">
    <source>
        <dbReference type="Proteomes" id="UP000199068"/>
    </source>
</evidence>
<dbReference type="EMBL" id="FNGW01000002">
    <property type="protein sequence ID" value="SDL56700.1"/>
    <property type="molecule type" value="Genomic_DNA"/>
</dbReference>